<dbReference type="PROSITE" id="PS00092">
    <property type="entry name" value="N6_MTASE"/>
    <property type="match status" value="1"/>
</dbReference>
<feature type="domain" description="Methyltransferase small" evidence="1">
    <location>
        <begin position="45"/>
        <end position="129"/>
    </location>
</feature>
<dbReference type="STRING" id="1300347.I601_1616"/>
<accession>A0A1A9GIE5</accession>
<dbReference type="InterPro" id="IPR007848">
    <property type="entry name" value="Small_mtfrase_dom"/>
</dbReference>
<name>A0A1A9GIE5_9ACTN</name>
<dbReference type="KEGG" id="ndk:I601_1616"/>
<dbReference type="SUPFAM" id="SSF53335">
    <property type="entry name" value="S-adenosyl-L-methionine-dependent methyltransferases"/>
    <property type="match status" value="1"/>
</dbReference>
<dbReference type="GO" id="GO:0032259">
    <property type="term" value="P:methylation"/>
    <property type="evidence" value="ECO:0007669"/>
    <property type="project" value="UniProtKB-KW"/>
</dbReference>
<dbReference type="PATRIC" id="fig|1300347.3.peg.1615"/>
<gene>
    <name evidence="2" type="primary">prmC_2</name>
    <name evidence="2" type="ORF">I601_1616</name>
</gene>
<evidence type="ECO:0000313" key="3">
    <source>
        <dbReference type="Proteomes" id="UP000077868"/>
    </source>
</evidence>
<keyword evidence="2" id="KW-0489">Methyltransferase</keyword>
<dbReference type="Gene3D" id="3.40.50.150">
    <property type="entry name" value="Vaccinia Virus protein VP39"/>
    <property type="match status" value="1"/>
</dbReference>
<dbReference type="EC" id="2.1.1.-" evidence="2"/>
<dbReference type="InterPro" id="IPR029063">
    <property type="entry name" value="SAM-dependent_MTases_sf"/>
</dbReference>
<dbReference type="CDD" id="cd02440">
    <property type="entry name" value="AdoMet_MTases"/>
    <property type="match status" value="1"/>
</dbReference>
<evidence type="ECO:0000259" key="1">
    <source>
        <dbReference type="Pfam" id="PF05175"/>
    </source>
</evidence>
<dbReference type="PANTHER" id="PTHR18895">
    <property type="entry name" value="HEMK METHYLTRANSFERASE"/>
    <property type="match status" value="1"/>
</dbReference>
<dbReference type="GO" id="GO:0008170">
    <property type="term" value="F:N-methyltransferase activity"/>
    <property type="evidence" value="ECO:0007669"/>
    <property type="project" value="UniProtKB-ARBA"/>
</dbReference>
<organism evidence="2 3">
    <name type="scientific">Nocardioides dokdonensis FR1436</name>
    <dbReference type="NCBI Taxonomy" id="1300347"/>
    <lineage>
        <taxon>Bacteria</taxon>
        <taxon>Bacillati</taxon>
        <taxon>Actinomycetota</taxon>
        <taxon>Actinomycetes</taxon>
        <taxon>Propionibacteriales</taxon>
        <taxon>Nocardioidaceae</taxon>
        <taxon>Nocardioides</taxon>
    </lineage>
</organism>
<evidence type="ECO:0000313" key="2">
    <source>
        <dbReference type="EMBL" id="ANH38048.1"/>
    </source>
</evidence>
<dbReference type="InterPro" id="IPR002052">
    <property type="entry name" value="DNA_methylase_N6_adenine_CS"/>
</dbReference>
<reference evidence="2 3" key="1">
    <citation type="submission" date="2016-03" db="EMBL/GenBank/DDBJ databases">
        <title>Complete genome sequence of a soil Actinobacterium, Nocardioides dokdonensis FR1436.</title>
        <authorList>
            <person name="Kwon S.-K."/>
            <person name="Kim K."/>
            <person name="Kim J.F."/>
        </authorList>
    </citation>
    <scope>NUCLEOTIDE SEQUENCE [LARGE SCALE GENOMIC DNA]</scope>
    <source>
        <strain evidence="2 3">FR1436</strain>
    </source>
</reference>
<dbReference type="EMBL" id="CP015079">
    <property type="protein sequence ID" value="ANH38048.1"/>
    <property type="molecule type" value="Genomic_DNA"/>
</dbReference>
<dbReference type="Proteomes" id="UP000077868">
    <property type="component" value="Chromosome"/>
</dbReference>
<dbReference type="InterPro" id="IPR050320">
    <property type="entry name" value="N5-glutamine_MTase"/>
</dbReference>
<dbReference type="GO" id="GO:0008757">
    <property type="term" value="F:S-adenosylmethionine-dependent methyltransferase activity"/>
    <property type="evidence" value="ECO:0007669"/>
    <property type="project" value="UniProtKB-ARBA"/>
</dbReference>
<dbReference type="PANTHER" id="PTHR18895:SF74">
    <property type="entry name" value="MTRF1L RELEASE FACTOR GLUTAMINE METHYLTRANSFERASE"/>
    <property type="match status" value="1"/>
</dbReference>
<dbReference type="AlphaFoldDB" id="A0A1A9GIE5"/>
<sequence>MPYGAGMAEPTLQRMPFGPLEIAYDDQVLEPRPWTQAQSRWARELLDHAPDGRVLELCAGVGHIGLLAVHGTDRRLCCLDLSARACELLAANVVTNRMGDQVEVRQGDLADLPRDTERFALVVADPPWVPSADIGRFPQDPTLAIDGGPEGLDVARACVRAAGACLVEGGLLVLQLGTPEQAGALTPDLEAAGLSTVEVRVLERGTLVRADRG</sequence>
<proteinExistence type="predicted"/>
<keyword evidence="2" id="KW-0808">Transferase</keyword>
<protein>
    <submittedName>
        <fullName evidence="2">Release factor glutamine methyltransferase</fullName>
        <ecNumber evidence="2">2.1.1.-</ecNumber>
    </submittedName>
</protein>
<dbReference type="Pfam" id="PF05175">
    <property type="entry name" value="MTS"/>
    <property type="match status" value="1"/>
</dbReference>
<keyword evidence="3" id="KW-1185">Reference proteome</keyword>
<dbReference type="GO" id="GO:0003676">
    <property type="term" value="F:nucleic acid binding"/>
    <property type="evidence" value="ECO:0007669"/>
    <property type="project" value="InterPro"/>
</dbReference>